<comment type="caution">
    <text evidence="3">The sequence shown here is derived from an EMBL/GenBank/DDBJ whole genome shotgun (WGS) entry which is preliminary data.</text>
</comment>
<evidence type="ECO:0000259" key="2">
    <source>
        <dbReference type="Pfam" id="PF00144"/>
    </source>
</evidence>
<dbReference type="PANTHER" id="PTHR43283:SF11">
    <property type="entry name" value="BETA-LACTAMASE-RELATED DOMAIN-CONTAINING PROTEIN"/>
    <property type="match status" value="1"/>
</dbReference>
<reference evidence="3 4" key="1">
    <citation type="submission" date="2018-07" db="EMBL/GenBank/DDBJ databases">
        <title>Genomic Encyclopedia of Type Strains, Phase III (KMG-III): the genomes of soil and plant-associated and newly described type strains.</title>
        <authorList>
            <person name="Whitman W."/>
        </authorList>
    </citation>
    <scope>NUCLEOTIDE SEQUENCE [LARGE SCALE GENOMIC DNA]</scope>
    <source>
        <strain evidence="3 4">CECT 7287</strain>
    </source>
</reference>
<dbReference type="Proteomes" id="UP000256977">
    <property type="component" value="Unassembled WGS sequence"/>
</dbReference>
<dbReference type="GO" id="GO:0016787">
    <property type="term" value="F:hydrolase activity"/>
    <property type="evidence" value="ECO:0007669"/>
    <property type="project" value="UniProtKB-KW"/>
</dbReference>
<sequence>MTNKQAELGLFLRRRMEEGWAEGFAVAVTDAQATRLAVYEGETAATLNNERVRIGADTIFNVGSVTKPVTAMLLAKLVEAGELTLTDKVRSIIPEYPFEDTDIFHLLSHSAGYDNDSAKPERPLVQDGEAGRRAYFDAIYRIADRKSEPGQSALYFTEGYAILTDLIERIAGTDLNSFAREMLLDPLDMTRSTFDVVAAREGSVVFPIATDGRAMLELADWATTGDSGLYTCAEDLLKLGRLLLNGGAVDGRAVLHERTVRWLLAEASAGRFNKTPAFWVKGAEDRYGCFGDLHTSSVVGHTGFSGCMLWIDPEYAVAGAIVTNSTRLHEDWRRYKRINNRLLSFGGED</sequence>
<proteinExistence type="predicted"/>
<accession>A0A3D9KGR7</accession>
<evidence type="ECO:0000313" key="3">
    <source>
        <dbReference type="EMBL" id="RED85549.1"/>
    </source>
</evidence>
<evidence type="ECO:0000313" key="4">
    <source>
        <dbReference type="Proteomes" id="UP000256977"/>
    </source>
</evidence>
<protein>
    <submittedName>
        <fullName evidence="3">CubicO group peptidase (Beta-lactamase class C family)</fullName>
    </submittedName>
</protein>
<dbReference type="InterPro" id="IPR012338">
    <property type="entry name" value="Beta-lactam/transpept-like"/>
</dbReference>
<dbReference type="Pfam" id="PF00144">
    <property type="entry name" value="Beta-lactamase"/>
    <property type="match status" value="1"/>
</dbReference>
<dbReference type="InterPro" id="IPR001466">
    <property type="entry name" value="Beta-lactam-related"/>
</dbReference>
<name>A0A3D9KGR7_9BACL</name>
<evidence type="ECO:0000256" key="1">
    <source>
        <dbReference type="ARBA" id="ARBA00022801"/>
    </source>
</evidence>
<organism evidence="3 4">
    <name type="scientific">Cohnella phaseoli</name>
    <dbReference type="NCBI Taxonomy" id="456490"/>
    <lineage>
        <taxon>Bacteria</taxon>
        <taxon>Bacillati</taxon>
        <taxon>Bacillota</taxon>
        <taxon>Bacilli</taxon>
        <taxon>Bacillales</taxon>
        <taxon>Paenibacillaceae</taxon>
        <taxon>Cohnella</taxon>
    </lineage>
</organism>
<keyword evidence="1" id="KW-0378">Hydrolase</keyword>
<keyword evidence="4" id="KW-1185">Reference proteome</keyword>
<dbReference type="OrthoDB" id="9770183at2"/>
<gene>
    <name evidence="3" type="ORF">DFP98_104254</name>
</gene>
<dbReference type="PANTHER" id="PTHR43283">
    <property type="entry name" value="BETA-LACTAMASE-RELATED"/>
    <property type="match status" value="1"/>
</dbReference>
<feature type="domain" description="Beta-lactamase-related" evidence="2">
    <location>
        <begin position="12"/>
        <end position="333"/>
    </location>
</feature>
<dbReference type="AlphaFoldDB" id="A0A3D9KGR7"/>
<dbReference type="EMBL" id="QRDZ01000004">
    <property type="protein sequence ID" value="RED85549.1"/>
    <property type="molecule type" value="Genomic_DNA"/>
</dbReference>
<dbReference type="Gene3D" id="3.40.710.10">
    <property type="entry name" value="DD-peptidase/beta-lactamase superfamily"/>
    <property type="match status" value="1"/>
</dbReference>
<dbReference type="RefSeq" id="WP_116059966.1">
    <property type="nucleotide sequence ID" value="NZ_QRDZ01000004.1"/>
</dbReference>
<dbReference type="SUPFAM" id="SSF56601">
    <property type="entry name" value="beta-lactamase/transpeptidase-like"/>
    <property type="match status" value="1"/>
</dbReference>
<dbReference type="InterPro" id="IPR050789">
    <property type="entry name" value="Diverse_Enzym_Activities"/>
</dbReference>